<feature type="compositionally biased region" description="Polar residues" evidence="1">
    <location>
        <begin position="26"/>
        <end position="39"/>
    </location>
</feature>
<feature type="region of interest" description="Disordered" evidence="1">
    <location>
        <begin position="21"/>
        <end position="68"/>
    </location>
</feature>
<reference evidence="2 3" key="1">
    <citation type="submission" date="2018-06" db="EMBL/GenBank/DDBJ databases">
        <authorList>
            <consortium name="Pathogen Informatics"/>
            <person name="Doyle S."/>
        </authorList>
    </citation>
    <scope>NUCLEOTIDE SEQUENCE [LARGE SCALE GENOMIC DNA]</scope>
    <source>
        <strain evidence="2 3">NCTC4824</strain>
    </source>
</reference>
<dbReference type="KEGG" id="blen:NCTC4824_01656"/>
<proteinExistence type="predicted"/>
<dbReference type="Proteomes" id="UP000249134">
    <property type="component" value="Chromosome 1"/>
</dbReference>
<protein>
    <submittedName>
        <fullName evidence="2">Uncharacterized protein</fullName>
    </submittedName>
</protein>
<name>A0A2X4WAJ2_LEDLE</name>
<organism evidence="2 3">
    <name type="scientific">Lederbergia lenta</name>
    <name type="common">Bacillus lentus</name>
    <dbReference type="NCBI Taxonomy" id="1467"/>
    <lineage>
        <taxon>Bacteria</taxon>
        <taxon>Bacillati</taxon>
        <taxon>Bacillota</taxon>
        <taxon>Bacilli</taxon>
        <taxon>Bacillales</taxon>
        <taxon>Bacillaceae</taxon>
        <taxon>Lederbergia</taxon>
    </lineage>
</organism>
<accession>A0A2X4WAJ2</accession>
<dbReference type="RefSeq" id="WP_066137386.1">
    <property type="nucleotide sequence ID" value="NZ_CBCSGM010000001.1"/>
</dbReference>
<dbReference type="AlphaFoldDB" id="A0A2X4WAJ2"/>
<evidence type="ECO:0000256" key="1">
    <source>
        <dbReference type="SAM" id="MobiDB-lite"/>
    </source>
</evidence>
<feature type="compositionally biased region" description="Basic and acidic residues" evidence="1">
    <location>
        <begin position="42"/>
        <end position="52"/>
    </location>
</feature>
<evidence type="ECO:0000313" key="2">
    <source>
        <dbReference type="EMBL" id="SQI55902.1"/>
    </source>
</evidence>
<dbReference type="STRING" id="1348624.GCA_001591545_00736"/>
<dbReference type="EMBL" id="LS483476">
    <property type="protein sequence ID" value="SQI55902.1"/>
    <property type="molecule type" value="Genomic_DNA"/>
</dbReference>
<evidence type="ECO:0000313" key="3">
    <source>
        <dbReference type="Proteomes" id="UP000249134"/>
    </source>
</evidence>
<sequence length="160" mass="18592">MEQFLLFLIIGIISLVLNRKKEKPSEQQQRPVQRKQTAQPVHRHEEQRRDIARSPVAPVTQAEPTPSKRLEEVAEAMFTKAKPKIKSKQEEMTLQMEELKKKEEAHRLKVAQVQVVHSSNLDEKRKEGMSAFQSKDILNGIIMAEVLGAPRSKKPYRRRY</sequence>
<keyword evidence="3" id="KW-1185">Reference proteome</keyword>
<gene>
    <name evidence="2" type="ORF">NCTC4824_01656</name>
</gene>